<protein>
    <submittedName>
        <fullName evidence="1">Uncharacterized protein</fullName>
    </submittedName>
</protein>
<dbReference type="AlphaFoldDB" id="A0A0E2B7L0"/>
<sequence length="40" mass="4838">MFQNLEYEILLKNLTIQGLAQFREDFHIFRKNPVILAPFE</sequence>
<organism evidence="1 2">
    <name type="scientific">Leptospira kirschneri str. H1</name>
    <dbReference type="NCBI Taxonomy" id="1049966"/>
    <lineage>
        <taxon>Bacteria</taxon>
        <taxon>Pseudomonadati</taxon>
        <taxon>Spirochaetota</taxon>
        <taxon>Spirochaetia</taxon>
        <taxon>Leptospirales</taxon>
        <taxon>Leptospiraceae</taxon>
        <taxon>Leptospira</taxon>
    </lineage>
</organism>
<evidence type="ECO:0000313" key="1">
    <source>
        <dbReference type="EMBL" id="EKO17186.1"/>
    </source>
</evidence>
<reference evidence="1 2" key="1">
    <citation type="submission" date="2012-10" db="EMBL/GenBank/DDBJ databases">
        <authorList>
            <person name="Harkins D.M."/>
            <person name="Durkin A.S."/>
            <person name="Brinkac L.M."/>
            <person name="Selengut J.D."/>
            <person name="Sanka R."/>
            <person name="DePew J."/>
            <person name="Purushe J."/>
            <person name="Peacock S.J."/>
            <person name="Thaipadungpanit J."/>
            <person name="Wuthiekanun V.W."/>
            <person name="Day N.P."/>
            <person name="Vinetz J.M."/>
            <person name="Sutton G.G."/>
            <person name="Nelson W.C."/>
            <person name="Fouts D.E."/>
        </authorList>
    </citation>
    <scope>NUCLEOTIDE SEQUENCE [LARGE SCALE GENOMIC DNA]</scope>
    <source>
        <strain evidence="1 2">H1</strain>
    </source>
</reference>
<accession>A0A0E2B7L0</accession>
<name>A0A0E2B7L0_9LEPT</name>
<proteinExistence type="predicted"/>
<dbReference type="Proteomes" id="UP000006253">
    <property type="component" value="Unassembled WGS sequence"/>
</dbReference>
<gene>
    <name evidence="1" type="ORF">LEP1GSC081_3526</name>
</gene>
<comment type="caution">
    <text evidence="1">The sequence shown here is derived from an EMBL/GenBank/DDBJ whole genome shotgun (WGS) entry which is preliminary data.</text>
</comment>
<evidence type="ECO:0000313" key="2">
    <source>
        <dbReference type="Proteomes" id="UP000006253"/>
    </source>
</evidence>
<dbReference type="EMBL" id="AHMY02000012">
    <property type="protein sequence ID" value="EKO17186.1"/>
    <property type="molecule type" value="Genomic_DNA"/>
</dbReference>